<evidence type="ECO:0000256" key="1">
    <source>
        <dbReference type="SAM" id="Phobius"/>
    </source>
</evidence>
<dbReference type="HOGENOM" id="CLU_924464_0_0_1"/>
<dbReference type="AlphaFoldDB" id="A0A0D2DB67"/>
<proteinExistence type="predicted"/>
<dbReference type="Proteomes" id="UP000053342">
    <property type="component" value="Unassembled WGS sequence"/>
</dbReference>
<keyword evidence="1" id="KW-0812">Transmembrane</keyword>
<keyword evidence="1" id="KW-1133">Transmembrane helix</keyword>
<dbReference type="VEuPathDB" id="FungiDB:PV06_08314"/>
<reference evidence="2 3" key="1">
    <citation type="submission" date="2015-01" db="EMBL/GenBank/DDBJ databases">
        <title>The Genome Sequence of Exophiala oligosperma CBS72588.</title>
        <authorList>
            <consortium name="The Broad Institute Genomics Platform"/>
            <person name="Cuomo C."/>
            <person name="de Hoog S."/>
            <person name="Gorbushina A."/>
            <person name="Stielow B."/>
            <person name="Teixiera M."/>
            <person name="Abouelleil A."/>
            <person name="Chapman S.B."/>
            <person name="Priest M."/>
            <person name="Young S.K."/>
            <person name="Wortman J."/>
            <person name="Nusbaum C."/>
            <person name="Birren B."/>
        </authorList>
    </citation>
    <scope>NUCLEOTIDE SEQUENCE [LARGE SCALE GENOMIC DNA]</scope>
    <source>
        <strain evidence="2 3">CBS 72588</strain>
    </source>
</reference>
<sequence length="301" mass="33623">MASASSQVWEKIVVWCWWCCCCWVCGVVVLVVLLWCYVVVLVVLLYCSCVGDQDNDDDDDDEEELDVDEAQKNLPSLDKQILSSHAECSQKETQKKLPTLDEQILSSNSESSQEQAQEKVPPIYEHFMSSLAEFALQNKAQEATVNAVLEALEAHRESLARSRAAAVTHKKLQRELMAVLDRVKDKPARARRAMLAREHQRLLASETLAAARGHQSLRPTTSAARVKEQRERESWEKEEVVLAAAAAADASASAPPPRPWFNLGTDPGWMGDLERMQIQVLRVGGRDVDVDDNDQQSSRGP</sequence>
<dbReference type="GeneID" id="27360388"/>
<keyword evidence="1" id="KW-0472">Membrane</keyword>
<protein>
    <submittedName>
        <fullName evidence="2">Uncharacterized protein</fullName>
    </submittedName>
</protein>
<dbReference type="OrthoDB" id="4157239at2759"/>
<gene>
    <name evidence="2" type="ORF">PV06_08314</name>
</gene>
<evidence type="ECO:0000313" key="3">
    <source>
        <dbReference type="Proteomes" id="UP000053342"/>
    </source>
</evidence>
<organism evidence="2 3">
    <name type="scientific">Exophiala oligosperma</name>
    <dbReference type="NCBI Taxonomy" id="215243"/>
    <lineage>
        <taxon>Eukaryota</taxon>
        <taxon>Fungi</taxon>
        <taxon>Dikarya</taxon>
        <taxon>Ascomycota</taxon>
        <taxon>Pezizomycotina</taxon>
        <taxon>Eurotiomycetes</taxon>
        <taxon>Chaetothyriomycetidae</taxon>
        <taxon>Chaetothyriales</taxon>
        <taxon>Herpotrichiellaceae</taxon>
        <taxon>Exophiala</taxon>
    </lineage>
</organism>
<accession>A0A0D2DB67</accession>
<keyword evidence="3" id="KW-1185">Reference proteome</keyword>
<evidence type="ECO:0000313" key="2">
    <source>
        <dbReference type="EMBL" id="KIW39725.1"/>
    </source>
</evidence>
<dbReference type="RefSeq" id="XP_016259941.1">
    <property type="nucleotide sequence ID" value="XM_016409633.1"/>
</dbReference>
<feature type="transmembrane region" description="Helical" evidence="1">
    <location>
        <begin position="12"/>
        <end position="45"/>
    </location>
</feature>
<name>A0A0D2DB67_9EURO</name>
<dbReference type="EMBL" id="KN847339">
    <property type="protein sequence ID" value="KIW39725.1"/>
    <property type="molecule type" value="Genomic_DNA"/>
</dbReference>